<protein>
    <submittedName>
        <fullName evidence="4">Acyltransferase</fullName>
    </submittedName>
    <submittedName>
        <fullName evidence="3">Exopolysaccharide biosynthesis protein</fullName>
    </submittedName>
</protein>
<evidence type="ECO:0000256" key="2">
    <source>
        <dbReference type="ARBA" id="ARBA00022679"/>
    </source>
</evidence>
<dbReference type="Proteomes" id="UP000663067">
    <property type="component" value="Chromosome"/>
</dbReference>
<dbReference type="PANTHER" id="PTHR23416:SF23">
    <property type="entry name" value="ACETYLTRANSFERASE C18B11.09C-RELATED"/>
    <property type="match status" value="1"/>
</dbReference>
<accession>A0A2N5IRG2</accession>
<evidence type="ECO:0000256" key="1">
    <source>
        <dbReference type="ARBA" id="ARBA00007274"/>
    </source>
</evidence>
<dbReference type="SUPFAM" id="SSF51161">
    <property type="entry name" value="Trimeric LpxA-like enzymes"/>
    <property type="match status" value="1"/>
</dbReference>
<organism evidence="3 5">
    <name type="scientific">Bifidobacterium imperatoris</name>
    <dbReference type="NCBI Taxonomy" id="2020965"/>
    <lineage>
        <taxon>Bacteria</taxon>
        <taxon>Bacillati</taxon>
        <taxon>Actinomycetota</taxon>
        <taxon>Actinomycetes</taxon>
        <taxon>Bifidobacteriales</taxon>
        <taxon>Bifidobacteriaceae</taxon>
        <taxon>Bifidobacterium</taxon>
    </lineage>
</organism>
<dbReference type="EMBL" id="NMWV01000018">
    <property type="protein sequence ID" value="PLS24542.1"/>
    <property type="molecule type" value="Genomic_DNA"/>
</dbReference>
<gene>
    <name evidence="4" type="ORF">BLI708_01755</name>
    <name evidence="3" type="ORF">Tam1G_1361</name>
</gene>
<comment type="similarity">
    <text evidence="1">Belongs to the transferase hexapeptide repeat family.</text>
</comment>
<evidence type="ECO:0000313" key="4">
    <source>
        <dbReference type="EMBL" id="QSY58076.1"/>
    </source>
</evidence>
<dbReference type="InterPro" id="IPR011004">
    <property type="entry name" value="Trimer_LpxA-like_sf"/>
</dbReference>
<sequence>MLFLKIWYRVTGFFTLAFFKLLYGRNFQHGKAFHVRAGFHVSIEDNGTLHVGDDVFFNNYCSVNVRSDVTIGDGTIFGENVHIYDHNHRYGNPFLPIKEQGYTQAPIHIGAHCWIGTNTVILKGVTIGDNVVAGAGCVIYKDIPSNTIIMQNGQVHSIIATTKEHLA</sequence>
<name>A0A2N5IRG2_9BIFI</name>
<dbReference type="EMBL" id="CP071591">
    <property type="protein sequence ID" value="QSY58076.1"/>
    <property type="molecule type" value="Genomic_DNA"/>
</dbReference>
<dbReference type="RefSeq" id="WP_101625980.1">
    <property type="nucleotide sequence ID" value="NZ_CP071591.1"/>
</dbReference>
<dbReference type="CDD" id="cd04647">
    <property type="entry name" value="LbH_MAT_like"/>
    <property type="match status" value="1"/>
</dbReference>
<evidence type="ECO:0000313" key="3">
    <source>
        <dbReference type="EMBL" id="PLS24542.1"/>
    </source>
</evidence>
<reference evidence="3 5" key="1">
    <citation type="submission" date="2017-07" db="EMBL/GenBank/DDBJ databases">
        <title>Bifidobacterium novel species.</title>
        <authorList>
            <person name="Lugli G.A."/>
            <person name="Milani C."/>
            <person name="Duranti S."/>
            <person name="Mangifesta M."/>
        </authorList>
    </citation>
    <scope>NUCLEOTIDE SEQUENCE [LARGE SCALE GENOMIC DNA]</scope>
    <source>
        <strain evidence="3 5">45</strain>
    </source>
</reference>
<keyword evidence="2" id="KW-0808">Transferase</keyword>
<proteinExistence type="inferred from homology"/>
<dbReference type="PANTHER" id="PTHR23416">
    <property type="entry name" value="SIALIC ACID SYNTHASE-RELATED"/>
    <property type="match status" value="1"/>
</dbReference>
<evidence type="ECO:0000313" key="6">
    <source>
        <dbReference type="Proteomes" id="UP000663067"/>
    </source>
</evidence>
<dbReference type="Proteomes" id="UP000234855">
    <property type="component" value="Unassembled WGS sequence"/>
</dbReference>
<dbReference type="Gene3D" id="2.160.10.10">
    <property type="entry name" value="Hexapeptide repeat proteins"/>
    <property type="match status" value="1"/>
</dbReference>
<dbReference type="InterPro" id="IPR051159">
    <property type="entry name" value="Hexapeptide_acetyltransf"/>
</dbReference>
<reference evidence="4 6" key="2">
    <citation type="submission" date="2021-03" db="EMBL/GenBank/DDBJ databases">
        <title>Genome sequencing of Bifidobacterium imperatoris JCM 32708.</title>
        <authorList>
            <person name="Kim J."/>
        </authorList>
    </citation>
    <scope>NUCLEOTIDE SEQUENCE [LARGE SCALE GENOMIC DNA]</scope>
    <source>
        <strain evidence="4 6">JCM 32708</strain>
    </source>
</reference>
<dbReference type="AlphaFoldDB" id="A0A2N5IRG2"/>
<dbReference type="InterPro" id="IPR001451">
    <property type="entry name" value="Hexapep"/>
</dbReference>
<keyword evidence="4" id="KW-0012">Acyltransferase</keyword>
<dbReference type="Pfam" id="PF14602">
    <property type="entry name" value="Hexapep_2"/>
    <property type="match status" value="1"/>
</dbReference>
<keyword evidence="6" id="KW-1185">Reference proteome</keyword>
<dbReference type="GO" id="GO:0008374">
    <property type="term" value="F:O-acyltransferase activity"/>
    <property type="evidence" value="ECO:0007669"/>
    <property type="project" value="TreeGrafter"/>
</dbReference>
<evidence type="ECO:0000313" key="5">
    <source>
        <dbReference type="Proteomes" id="UP000234855"/>
    </source>
</evidence>